<accession>A0A382PRR6</accession>
<organism evidence="1">
    <name type="scientific">marine metagenome</name>
    <dbReference type="NCBI Taxonomy" id="408172"/>
    <lineage>
        <taxon>unclassified sequences</taxon>
        <taxon>metagenomes</taxon>
        <taxon>ecological metagenomes</taxon>
    </lineage>
</organism>
<dbReference type="AlphaFoldDB" id="A0A382PRR6"/>
<dbReference type="EMBL" id="UINC01109339">
    <property type="protein sequence ID" value="SVC76093.1"/>
    <property type="molecule type" value="Genomic_DNA"/>
</dbReference>
<protein>
    <submittedName>
        <fullName evidence="1">Uncharacterized protein</fullName>
    </submittedName>
</protein>
<evidence type="ECO:0000313" key="1">
    <source>
        <dbReference type="EMBL" id="SVC76093.1"/>
    </source>
</evidence>
<proteinExistence type="predicted"/>
<name>A0A382PRR6_9ZZZZ</name>
<gene>
    <name evidence="1" type="ORF">METZ01_LOCUS328947</name>
</gene>
<feature type="non-terminal residue" evidence="1">
    <location>
        <position position="1"/>
    </location>
</feature>
<sequence>VPGFSHRYLNRKVKSSRIWIIGQMREVDHINQVNMIGYGRRFKIEIKISHAMDMSRNFQTAYKLFNPVVPLTEFARQIKFQ</sequence>
<reference evidence="1" key="1">
    <citation type="submission" date="2018-05" db="EMBL/GenBank/DDBJ databases">
        <authorList>
            <person name="Lanie J.A."/>
            <person name="Ng W.-L."/>
            <person name="Kazmierczak K.M."/>
            <person name="Andrzejewski T.M."/>
            <person name="Davidsen T.M."/>
            <person name="Wayne K.J."/>
            <person name="Tettelin H."/>
            <person name="Glass J.I."/>
            <person name="Rusch D."/>
            <person name="Podicherti R."/>
            <person name="Tsui H.-C.T."/>
            <person name="Winkler M.E."/>
        </authorList>
    </citation>
    <scope>NUCLEOTIDE SEQUENCE</scope>
</reference>